<organism evidence="1 2">
    <name type="scientific">Aneurinibacillus aneurinilyticus ATCC 12856</name>
    <dbReference type="NCBI Taxonomy" id="649747"/>
    <lineage>
        <taxon>Bacteria</taxon>
        <taxon>Bacillati</taxon>
        <taxon>Bacillota</taxon>
        <taxon>Bacilli</taxon>
        <taxon>Bacillales</taxon>
        <taxon>Paenibacillaceae</taxon>
        <taxon>Aneurinibacillus group</taxon>
        <taxon>Aneurinibacillus</taxon>
    </lineage>
</organism>
<dbReference type="Proteomes" id="UP000016511">
    <property type="component" value="Unassembled WGS sequence"/>
</dbReference>
<keyword evidence="2" id="KW-1185">Reference proteome</keyword>
<dbReference type="EMBL" id="AWSJ01000292">
    <property type="protein sequence ID" value="ERI07166.1"/>
    <property type="molecule type" value="Genomic_DNA"/>
</dbReference>
<name>U1Y8J5_ANEAE</name>
<proteinExistence type="predicted"/>
<evidence type="ECO:0000313" key="1">
    <source>
        <dbReference type="EMBL" id="ERI07166.1"/>
    </source>
</evidence>
<dbReference type="HOGENOM" id="CLU_2748950_0_0_9"/>
<comment type="caution">
    <text evidence="1">The sequence shown here is derived from an EMBL/GenBank/DDBJ whole genome shotgun (WGS) entry which is preliminary data.</text>
</comment>
<reference evidence="1 2" key="1">
    <citation type="submission" date="2013-08" db="EMBL/GenBank/DDBJ databases">
        <authorList>
            <person name="Weinstock G."/>
            <person name="Sodergren E."/>
            <person name="Wylie T."/>
            <person name="Fulton L."/>
            <person name="Fulton R."/>
            <person name="Fronick C."/>
            <person name="O'Laughlin M."/>
            <person name="Godfrey J."/>
            <person name="Miner T."/>
            <person name="Herter B."/>
            <person name="Appelbaum E."/>
            <person name="Cordes M."/>
            <person name="Lek S."/>
            <person name="Wollam A."/>
            <person name="Pepin K.H."/>
            <person name="Palsikar V.B."/>
            <person name="Mitreva M."/>
            <person name="Wilson R.K."/>
        </authorList>
    </citation>
    <scope>NUCLEOTIDE SEQUENCE [LARGE SCALE GENOMIC DNA]</scope>
    <source>
        <strain evidence="1 2">ATCC 12856</strain>
    </source>
</reference>
<dbReference type="STRING" id="649747.HMPREF0083_04739"/>
<protein>
    <submittedName>
        <fullName evidence="1">Uncharacterized protein</fullName>
    </submittedName>
</protein>
<gene>
    <name evidence="1" type="ORF">HMPREF0083_04739</name>
</gene>
<dbReference type="PATRIC" id="fig|649747.3.peg.4266"/>
<evidence type="ECO:0000313" key="2">
    <source>
        <dbReference type="Proteomes" id="UP000016511"/>
    </source>
</evidence>
<dbReference type="AlphaFoldDB" id="U1Y8J5"/>
<sequence length="70" mass="8368">MLIIRLFVWRAEEFVSNISFEKETGYIQMARVQAGHKQRNNVKEHFYFTTKAPRKSNIFAYIQNKDLKDA</sequence>
<accession>U1Y8J5</accession>